<dbReference type="SMART" id="SM00651">
    <property type="entry name" value="Sm"/>
    <property type="match status" value="1"/>
</dbReference>
<name>G0UM45_TRYCI</name>
<dbReference type="InterPro" id="IPR010920">
    <property type="entry name" value="LSM_dom_sf"/>
</dbReference>
<dbReference type="CDD" id="cd01731">
    <property type="entry name" value="archaeal_Sm1"/>
    <property type="match status" value="1"/>
</dbReference>
<reference evidence="6" key="1">
    <citation type="journal article" date="2012" name="Proc. Natl. Acad. Sci. U.S.A.">
        <title>Antigenic diversity is generated by distinct evolutionary mechanisms in African trypanosome species.</title>
        <authorList>
            <person name="Jackson A.P."/>
            <person name="Berry A."/>
            <person name="Aslett M."/>
            <person name="Allison H.C."/>
            <person name="Burton P."/>
            <person name="Vavrova-Anderson J."/>
            <person name="Brown R."/>
            <person name="Browne H."/>
            <person name="Corton N."/>
            <person name="Hauser H."/>
            <person name="Gamble J."/>
            <person name="Gilderthorp R."/>
            <person name="Marcello L."/>
            <person name="McQuillan J."/>
            <person name="Otto T.D."/>
            <person name="Quail M.A."/>
            <person name="Sanders M.J."/>
            <person name="van Tonder A."/>
            <person name="Ginger M.L."/>
            <person name="Field M.C."/>
            <person name="Barry J.D."/>
            <person name="Hertz-Fowler C."/>
            <person name="Berriman M."/>
        </authorList>
    </citation>
    <scope>NUCLEOTIDE SEQUENCE</scope>
    <source>
        <strain evidence="6">IL3000</strain>
    </source>
</reference>
<dbReference type="GO" id="GO:0071013">
    <property type="term" value="C:catalytic step 2 spliceosome"/>
    <property type="evidence" value="ECO:0007669"/>
    <property type="project" value="TreeGrafter"/>
</dbReference>
<keyword evidence="3" id="KW-0687">Ribonucleoprotein</keyword>
<dbReference type="SUPFAM" id="SSF50182">
    <property type="entry name" value="Sm-like ribonucleoproteins"/>
    <property type="match status" value="1"/>
</dbReference>
<dbReference type="VEuPathDB" id="TriTrypDB:TcIL3000_5_4560"/>
<comment type="similarity">
    <text evidence="1">Belongs to the snRNP Sm proteins family.</text>
</comment>
<protein>
    <recommendedName>
        <fullName evidence="2">Putative snRNP Sm-like protein</fullName>
    </recommendedName>
</protein>
<dbReference type="InterPro" id="IPR001163">
    <property type="entry name" value="Sm_dom_euk/arc"/>
</dbReference>
<dbReference type="GO" id="GO:0071004">
    <property type="term" value="C:U2-type prespliceosome"/>
    <property type="evidence" value="ECO:0007669"/>
    <property type="project" value="TreeGrafter"/>
</dbReference>
<dbReference type="InterPro" id="IPR044641">
    <property type="entry name" value="Lsm7/SmG-like"/>
</dbReference>
<dbReference type="Pfam" id="PF01423">
    <property type="entry name" value="LSM"/>
    <property type="match status" value="1"/>
</dbReference>
<evidence type="ECO:0000313" key="6">
    <source>
        <dbReference type="EMBL" id="CCC90708.1"/>
    </source>
</evidence>
<keyword evidence="4" id="KW-0472">Membrane</keyword>
<dbReference type="GO" id="GO:0005689">
    <property type="term" value="C:U12-type spliceosomal complex"/>
    <property type="evidence" value="ECO:0007669"/>
    <property type="project" value="TreeGrafter"/>
</dbReference>
<organism evidence="6">
    <name type="scientific">Trypanosoma congolense (strain IL3000)</name>
    <dbReference type="NCBI Taxonomy" id="1068625"/>
    <lineage>
        <taxon>Eukaryota</taxon>
        <taxon>Discoba</taxon>
        <taxon>Euglenozoa</taxon>
        <taxon>Kinetoplastea</taxon>
        <taxon>Metakinetoplastina</taxon>
        <taxon>Trypanosomatida</taxon>
        <taxon>Trypanosomatidae</taxon>
        <taxon>Trypanosoma</taxon>
        <taxon>Nannomonas</taxon>
    </lineage>
</organism>
<dbReference type="GO" id="GO:0097526">
    <property type="term" value="C:spliceosomal tri-snRNP complex"/>
    <property type="evidence" value="ECO:0007669"/>
    <property type="project" value="TreeGrafter"/>
</dbReference>
<evidence type="ECO:0000256" key="2">
    <source>
        <dbReference type="ARBA" id="ARBA00021121"/>
    </source>
</evidence>
<evidence type="ECO:0000256" key="4">
    <source>
        <dbReference type="SAM" id="Phobius"/>
    </source>
</evidence>
<evidence type="ECO:0000259" key="5">
    <source>
        <dbReference type="SMART" id="SM00651"/>
    </source>
</evidence>
<dbReference type="PANTHER" id="PTHR10553:SF5">
    <property type="entry name" value="U6 SNRNA-ASSOCIATED SM-LIKE PROTEIN LSM7"/>
    <property type="match status" value="1"/>
</dbReference>
<feature type="domain" description="Sm" evidence="5">
    <location>
        <begin position="91"/>
        <end position="155"/>
    </location>
</feature>
<proteinExistence type="inferred from homology"/>
<dbReference type="GO" id="GO:0003723">
    <property type="term" value="F:RNA binding"/>
    <property type="evidence" value="ECO:0007669"/>
    <property type="project" value="TreeGrafter"/>
</dbReference>
<dbReference type="GO" id="GO:1990726">
    <property type="term" value="C:Lsm1-7-Pat1 complex"/>
    <property type="evidence" value="ECO:0007669"/>
    <property type="project" value="TreeGrafter"/>
</dbReference>
<dbReference type="EMBL" id="HE575318">
    <property type="protein sequence ID" value="CCC90708.1"/>
    <property type="molecule type" value="Genomic_DNA"/>
</dbReference>
<dbReference type="Gene3D" id="2.30.30.100">
    <property type="match status" value="1"/>
</dbReference>
<sequence>MFNLSVRGGGAKIVFPFAEALLHSLPRLRNNPLLCRGYYSYLLYVLQHLLFCFVLFCLGKKRNLEGNGCSSRRRQMAAEAAHILKKKESILSLEAHLDRRVVVSLEDREVHGVLKGFDNNINLVLANAEIWRRETRVRRIGACVVRGGLLVSVSSGDTTILKQNPFL</sequence>
<accession>G0UM45</accession>
<feature type="transmembrane region" description="Helical" evidence="4">
    <location>
        <begin position="38"/>
        <end position="58"/>
    </location>
</feature>
<dbReference type="InterPro" id="IPR022901">
    <property type="entry name" value="snRNP_Sm-like_arc"/>
</dbReference>
<evidence type="ECO:0000256" key="1">
    <source>
        <dbReference type="ARBA" id="ARBA00006850"/>
    </source>
</evidence>
<evidence type="ECO:0000256" key="3">
    <source>
        <dbReference type="ARBA" id="ARBA00023274"/>
    </source>
</evidence>
<dbReference type="GO" id="GO:0005688">
    <property type="term" value="C:U6 snRNP"/>
    <property type="evidence" value="ECO:0007669"/>
    <property type="project" value="TreeGrafter"/>
</dbReference>
<keyword evidence="4" id="KW-0812">Transmembrane</keyword>
<dbReference type="AlphaFoldDB" id="G0UM45"/>
<gene>
    <name evidence="6" type="ORF">TCIL3000_5_4560</name>
</gene>
<dbReference type="PANTHER" id="PTHR10553">
    <property type="entry name" value="SMALL NUCLEAR RIBONUCLEOPROTEIN"/>
    <property type="match status" value="1"/>
</dbReference>
<keyword evidence="4" id="KW-1133">Transmembrane helix</keyword>